<keyword evidence="1" id="KW-0328">Glycosyltransferase</keyword>
<keyword evidence="3" id="KW-0175">Coiled coil</keyword>
<dbReference type="Proteomes" id="UP000232133">
    <property type="component" value="Chromosome"/>
</dbReference>
<feature type="coiled-coil region" evidence="3">
    <location>
        <begin position="336"/>
        <end position="370"/>
    </location>
</feature>
<dbReference type="GO" id="GO:0016757">
    <property type="term" value="F:glycosyltransferase activity"/>
    <property type="evidence" value="ECO:0007669"/>
    <property type="project" value="UniProtKB-KW"/>
</dbReference>
<reference evidence="5 6" key="1">
    <citation type="submission" date="2016-10" db="EMBL/GenBank/DDBJ databases">
        <authorList>
            <person name="Varghese N."/>
        </authorList>
    </citation>
    <scope>NUCLEOTIDE SEQUENCE [LARGE SCALE GENOMIC DNA]</scope>
    <source>
        <strain evidence="5 6">KB11</strain>
    </source>
</reference>
<dbReference type="InterPro" id="IPR029044">
    <property type="entry name" value="Nucleotide-diphossugar_trans"/>
</dbReference>
<evidence type="ECO:0000256" key="1">
    <source>
        <dbReference type="ARBA" id="ARBA00022676"/>
    </source>
</evidence>
<sequence>MPQISVVLPVYNVEEYLRQCLDSLANQTFEDFEVICVNDGSGDSSLSILEEYASEDERFKIISQENKGLSGARNTGMNYIKGKYTIFVDSDDWLELNALEKLYNKITALDSDILMYKFRFFNQDSEQYSESVFTNLEVIDASLENKNFNYRDVSDILFKISHAPFNKLYKTSFLREAGIKFPENLNYEDLYFFYMVFFKTEKVSVFRDESLYNYRIRNNSISTTGNERSFDIFEILDLTQDNLKNVNIYSKVKDDFLMFVIVNLKYVYLRLNERLRNQYLQKMKEKYEFYSLNQVKKDHLNTWHFDDRVFYQAIAISSNGIEFELNYKKLYYEFLANHYEGVIEQLRNENQVLAQKNNDLKEQLANSSIKNKFKKIVKL</sequence>
<evidence type="ECO:0000256" key="2">
    <source>
        <dbReference type="ARBA" id="ARBA00022679"/>
    </source>
</evidence>
<dbReference type="InterPro" id="IPR001173">
    <property type="entry name" value="Glyco_trans_2-like"/>
</dbReference>
<gene>
    <name evidence="5" type="ORF">BK798_08740</name>
</gene>
<evidence type="ECO:0000256" key="3">
    <source>
        <dbReference type="SAM" id="Coils"/>
    </source>
</evidence>
<dbReference type="CDD" id="cd00761">
    <property type="entry name" value="Glyco_tranf_GTA_type"/>
    <property type="match status" value="1"/>
</dbReference>
<feature type="domain" description="Glycosyltransferase 2-like" evidence="4">
    <location>
        <begin position="5"/>
        <end position="134"/>
    </location>
</feature>
<evidence type="ECO:0000259" key="4">
    <source>
        <dbReference type="Pfam" id="PF00535"/>
    </source>
</evidence>
<dbReference type="EMBL" id="CP017803">
    <property type="protein sequence ID" value="ATZ60504.1"/>
    <property type="molecule type" value="Genomic_DNA"/>
</dbReference>
<dbReference type="PANTHER" id="PTHR22916:SF51">
    <property type="entry name" value="GLYCOSYLTRANSFERASE EPSH-RELATED"/>
    <property type="match status" value="1"/>
</dbReference>
<proteinExistence type="predicted"/>
<dbReference type="PANTHER" id="PTHR22916">
    <property type="entry name" value="GLYCOSYLTRANSFERASE"/>
    <property type="match status" value="1"/>
</dbReference>
<dbReference type="Pfam" id="PF00535">
    <property type="entry name" value="Glycos_transf_2"/>
    <property type="match status" value="1"/>
</dbReference>
<dbReference type="RefSeq" id="WP_100815835.1">
    <property type="nucleotide sequence ID" value="NZ_CP017803.1"/>
</dbReference>
<organism evidence="5 6">
    <name type="scientific">Methanobrevibacter smithii</name>
    <dbReference type="NCBI Taxonomy" id="2173"/>
    <lineage>
        <taxon>Archaea</taxon>
        <taxon>Methanobacteriati</taxon>
        <taxon>Methanobacteriota</taxon>
        <taxon>Methanomada group</taxon>
        <taxon>Methanobacteria</taxon>
        <taxon>Methanobacteriales</taxon>
        <taxon>Methanobacteriaceae</taxon>
        <taxon>Methanobrevibacter</taxon>
    </lineage>
</organism>
<protein>
    <submittedName>
        <fullName evidence="5">Glycosyl transferase</fullName>
    </submittedName>
</protein>
<evidence type="ECO:0000313" key="5">
    <source>
        <dbReference type="EMBL" id="ATZ60504.1"/>
    </source>
</evidence>
<dbReference type="SUPFAM" id="SSF53448">
    <property type="entry name" value="Nucleotide-diphospho-sugar transferases"/>
    <property type="match status" value="1"/>
</dbReference>
<name>A0A2H4U8S0_METSM</name>
<keyword evidence="2 5" id="KW-0808">Transferase</keyword>
<dbReference type="AlphaFoldDB" id="A0A2H4U8S0"/>
<dbReference type="GeneID" id="35119462"/>
<dbReference type="Gene3D" id="3.90.550.10">
    <property type="entry name" value="Spore Coat Polysaccharide Biosynthesis Protein SpsA, Chain A"/>
    <property type="match status" value="1"/>
</dbReference>
<accession>A0A2H4U8S0</accession>
<evidence type="ECO:0000313" key="6">
    <source>
        <dbReference type="Proteomes" id="UP000232133"/>
    </source>
</evidence>